<reference evidence="3" key="1">
    <citation type="journal article" date="2023" name="Plant J.">
        <title>The genome of the king protea, Protea cynaroides.</title>
        <authorList>
            <person name="Chang J."/>
            <person name="Duong T.A."/>
            <person name="Schoeman C."/>
            <person name="Ma X."/>
            <person name="Roodt D."/>
            <person name="Barker N."/>
            <person name="Li Z."/>
            <person name="Van de Peer Y."/>
            <person name="Mizrachi E."/>
        </authorList>
    </citation>
    <scope>NUCLEOTIDE SEQUENCE</scope>
    <source>
        <tissue evidence="3">Young leaves</tissue>
    </source>
</reference>
<dbReference type="AlphaFoldDB" id="A0A9Q0QYX3"/>
<accession>A0A9Q0QYX3</accession>
<dbReference type="Proteomes" id="UP001141806">
    <property type="component" value="Unassembled WGS sequence"/>
</dbReference>
<evidence type="ECO:0000313" key="4">
    <source>
        <dbReference type="Proteomes" id="UP001141806"/>
    </source>
</evidence>
<comment type="caution">
    <text evidence="3">The sequence shown here is derived from an EMBL/GenBank/DDBJ whole genome shotgun (WGS) entry which is preliminary data.</text>
</comment>
<dbReference type="GO" id="GO:0080120">
    <property type="term" value="P:CAAX-box protein maturation"/>
    <property type="evidence" value="ECO:0007669"/>
    <property type="project" value="UniProtKB-ARBA"/>
</dbReference>
<evidence type="ECO:0000313" key="3">
    <source>
        <dbReference type="EMBL" id="KAJ4976770.1"/>
    </source>
</evidence>
<dbReference type="PANTHER" id="PTHR43592">
    <property type="entry name" value="CAAX AMINO TERMINAL PROTEASE"/>
    <property type="match status" value="1"/>
</dbReference>
<feature type="domain" description="CAAX prenyl protease 2/Lysostaphin resistance protein A-like" evidence="2">
    <location>
        <begin position="213"/>
        <end position="270"/>
    </location>
</feature>
<keyword evidence="1" id="KW-0472">Membrane</keyword>
<dbReference type="PANTHER" id="PTHR43592:SF4">
    <property type="entry name" value="CAAX AMINO TERMINAL PROTEASE FAMILY PROTEIN"/>
    <property type="match status" value="1"/>
</dbReference>
<keyword evidence="1" id="KW-0812">Transmembrane</keyword>
<feature type="transmembrane region" description="Helical" evidence="1">
    <location>
        <begin position="161"/>
        <end position="184"/>
    </location>
</feature>
<keyword evidence="1" id="KW-1133">Transmembrane helix</keyword>
<dbReference type="InterPro" id="IPR003675">
    <property type="entry name" value="Rce1/LyrA-like_dom"/>
</dbReference>
<evidence type="ECO:0000256" key="1">
    <source>
        <dbReference type="SAM" id="Phobius"/>
    </source>
</evidence>
<name>A0A9Q0QYX3_9MAGN</name>
<gene>
    <name evidence="3" type="ORF">NE237_001876</name>
</gene>
<evidence type="ECO:0000259" key="2">
    <source>
        <dbReference type="Pfam" id="PF02517"/>
    </source>
</evidence>
<dbReference type="OrthoDB" id="1742244at2759"/>
<feature type="transmembrane region" description="Helical" evidence="1">
    <location>
        <begin position="119"/>
        <end position="141"/>
    </location>
</feature>
<dbReference type="EMBL" id="JAMYWD010000003">
    <property type="protein sequence ID" value="KAJ4976770.1"/>
    <property type="molecule type" value="Genomic_DNA"/>
</dbReference>
<dbReference type="GO" id="GO:0004175">
    <property type="term" value="F:endopeptidase activity"/>
    <property type="evidence" value="ECO:0007669"/>
    <property type="project" value="UniProtKB-ARBA"/>
</dbReference>
<sequence length="297" mass="32907">MMLAPRPWPAVSPPPAKFSGGLSRPPYLSQSTVFGSNIFSYSKFSSRASFKFLCIEKQKGNDDFEGFSLLSPDTPWDSGSIWSTMALYFFSLHIPLSFGGLSVVAEIMHQPVLGPQTKATSLILIQSMEFWGALVLLTYAAKPQYKLSGLFQALKFPNQRNWMHAAIIGFGVLILLVLLTSVLADKIIGPKDLNNNILKEILSSGSISRIECFLIYCLITPLLEETVYRGFLLRSLTTTMKWHQAVIVSSCIFSAAHFSAENSLQLFLIGVEPRKYQVKGTLGYFAKLNTCDGIGRI</sequence>
<keyword evidence="4" id="KW-1185">Reference proteome</keyword>
<proteinExistence type="predicted"/>
<dbReference type="Pfam" id="PF02517">
    <property type="entry name" value="Rce1-like"/>
    <property type="match status" value="1"/>
</dbReference>
<protein>
    <recommendedName>
        <fullName evidence="2">CAAX prenyl protease 2/Lysostaphin resistance protein A-like domain-containing protein</fullName>
    </recommendedName>
</protein>
<organism evidence="3 4">
    <name type="scientific">Protea cynaroides</name>
    <dbReference type="NCBI Taxonomy" id="273540"/>
    <lineage>
        <taxon>Eukaryota</taxon>
        <taxon>Viridiplantae</taxon>
        <taxon>Streptophyta</taxon>
        <taxon>Embryophyta</taxon>
        <taxon>Tracheophyta</taxon>
        <taxon>Spermatophyta</taxon>
        <taxon>Magnoliopsida</taxon>
        <taxon>Proteales</taxon>
        <taxon>Proteaceae</taxon>
        <taxon>Protea</taxon>
    </lineage>
</organism>
<feature type="transmembrane region" description="Helical" evidence="1">
    <location>
        <begin position="85"/>
        <end position="107"/>
    </location>
</feature>